<dbReference type="RefSeq" id="WP_225686276.1">
    <property type="nucleotide sequence ID" value="NZ_JAERSE020000001.1"/>
</dbReference>
<evidence type="ECO:0000313" key="3">
    <source>
        <dbReference type="Proteomes" id="UP000618240"/>
    </source>
</evidence>
<accession>A0ABS7ZWU5</accession>
<keyword evidence="1" id="KW-1133">Transmembrane helix</keyword>
<evidence type="ECO:0008006" key="4">
    <source>
        <dbReference type="Google" id="ProtNLM"/>
    </source>
</evidence>
<comment type="caution">
    <text evidence="2">The sequence shown here is derived from an EMBL/GenBank/DDBJ whole genome shotgun (WGS) entry which is preliminary data.</text>
</comment>
<sequence>MIALKVYQKDKRWWKNISYSTYSLLILIFAISTFQFFKINPQYVLIVVVLYFIGLMIYRSYEFEPLPGKITGILYLKDNAINVLNKEIYFSEIKYINIDINYYRGFNKDKAFSKNSGTKYHSGNKNYYRIILKNHEEIKG</sequence>
<evidence type="ECO:0000313" key="2">
    <source>
        <dbReference type="EMBL" id="MCA6066199.1"/>
    </source>
</evidence>
<protein>
    <recommendedName>
        <fullName evidence="4">PH domain-containing protein</fullName>
    </recommendedName>
</protein>
<organism evidence="2 3">
    <name type="scientific">Chryseobacterium tagetis</name>
    <dbReference type="NCBI Taxonomy" id="2801334"/>
    <lineage>
        <taxon>Bacteria</taxon>
        <taxon>Pseudomonadati</taxon>
        <taxon>Bacteroidota</taxon>
        <taxon>Flavobacteriia</taxon>
        <taxon>Flavobacteriales</taxon>
        <taxon>Weeksellaceae</taxon>
        <taxon>Chryseobacterium group</taxon>
        <taxon>Chryseobacterium</taxon>
    </lineage>
</organism>
<reference evidence="2 3" key="1">
    <citation type="submission" date="2021-09" db="EMBL/GenBank/DDBJ databases">
        <title>Genome sequencing and assembly of Chryseobacterium sp. RG1.</title>
        <authorList>
            <person name="Chhetri G."/>
        </authorList>
    </citation>
    <scope>NUCLEOTIDE SEQUENCE [LARGE SCALE GENOMIC DNA]</scope>
    <source>
        <strain evidence="2 3">RG1</strain>
    </source>
</reference>
<keyword evidence="1" id="KW-0812">Transmembrane</keyword>
<gene>
    <name evidence="2" type="ORF">JI747_003350</name>
</gene>
<evidence type="ECO:0000256" key="1">
    <source>
        <dbReference type="SAM" id="Phobius"/>
    </source>
</evidence>
<feature type="transmembrane region" description="Helical" evidence="1">
    <location>
        <begin position="43"/>
        <end position="61"/>
    </location>
</feature>
<name>A0ABS7ZWU5_9FLAO</name>
<feature type="transmembrane region" description="Helical" evidence="1">
    <location>
        <begin position="21"/>
        <end position="37"/>
    </location>
</feature>
<proteinExistence type="predicted"/>
<keyword evidence="1" id="KW-0472">Membrane</keyword>
<dbReference type="Proteomes" id="UP000618240">
    <property type="component" value="Unassembled WGS sequence"/>
</dbReference>
<dbReference type="EMBL" id="JAERSE020000001">
    <property type="protein sequence ID" value="MCA6066199.1"/>
    <property type="molecule type" value="Genomic_DNA"/>
</dbReference>
<keyword evidence="3" id="KW-1185">Reference proteome</keyword>